<organism evidence="9 10">
    <name type="scientific">Gehongia tenuis</name>
    <dbReference type="NCBI Taxonomy" id="2763655"/>
    <lineage>
        <taxon>Bacteria</taxon>
        <taxon>Bacillati</taxon>
        <taxon>Bacillota</taxon>
        <taxon>Clostridia</taxon>
        <taxon>Christensenellales</taxon>
        <taxon>Christensenellaceae</taxon>
        <taxon>Gehongia</taxon>
    </lineage>
</organism>
<dbReference type="Pfam" id="PF17768">
    <property type="entry name" value="RecJ_OB"/>
    <property type="match status" value="1"/>
</dbReference>
<dbReference type="InterPro" id="IPR041122">
    <property type="entry name" value="RecJ_OB"/>
</dbReference>
<dbReference type="EMBL" id="JACRSR010000001">
    <property type="protein sequence ID" value="MBC8531077.1"/>
    <property type="molecule type" value="Genomic_DNA"/>
</dbReference>
<dbReference type="PANTHER" id="PTHR30255">
    <property type="entry name" value="SINGLE-STRANDED-DNA-SPECIFIC EXONUCLEASE RECJ"/>
    <property type="match status" value="1"/>
</dbReference>
<protein>
    <recommendedName>
        <fullName evidence="2">Single-stranded-DNA-specific exonuclease RecJ</fullName>
    </recommendedName>
</protein>
<dbReference type="Gene3D" id="3.90.1640.30">
    <property type="match status" value="1"/>
</dbReference>
<dbReference type="InterPro" id="IPR001667">
    <property type="entry name" value="DDH_dom"/>
</dbReference>
<keyword evidence="5 9" id="KW-0269">Exonuclease</keyword>
<dbReference type="InterPro" id="IPR051673">
    <property type="entry name" value="SSDNA_exonuclease_RecJ"/>
</dbReference>
<dbReference type="NCBIfam" id="TIGR00644">
    <property type="entry name" value="recJ"/>
    <property type="match status" value="1"/>
</dbReference>
<keyword evidence="3" id="KW-0540">Nuclease</keyword>
<gene>
    <name evidence="9" type="primary">recJ</name>
    <name evidence="9" type="ORF">H8696_04355</name>
</gene>
<comment type="caution">
    <text evidence="9">The sequence shown here is derived from an EMBL/GenBank/DDBJ whole genome shotgun (WGS) entry which is preliminary data.</text>
</comment>
<feature type="domain" description="RecJ OB" evidence="8">
    <location>
        <begin position="449"/>
        <end position="553"/>
    </location>
</feature>
<dbReference type="InterPro" id="IPR003156">
    <property type="entry name" value="DHHA1_dom"/>
</dbReference>
<dbReference type="GO" id="GO:0006281">
    <property type="term" value="P:DNA repair"/>
    <property type="evidence" value="ECO:0007669"/>
    <property type="project" value="InterPro"/>
</dbReference>
<dbReference type="Pfam" id="PF02272">
    <property type="entry name" value="DHHA1"/>
    <property type="match status" value="1"/>
</dbReference>
<dbReference type="GO" id="GO:0003676">
    <property type="term" value="F:nucleic acid binding"/>
    <property type="evidence" value="ECO:0007669"/>
    <property type="project" value="InterPro"/>
</dbReference>
<dbReference type="Proteomes" id="UP000623172">
    <property type="component" value="Unassembled WGS sequence"/>
</dbReference>
<evidence type="ECO:0000259" key="8">
    <source>
        <dbReference type="Pfam" id="PF17768"/>
    </source>
</evidence>
<sequence>MQQFLCACGTSGDVLAGLAERTGLSDTMVRILAARGLEDEESVHGFLHPDIRTIPDPMLFEDMDRAIWEIEKALEEKRHFTIYGDYDVDGVTSTSLLYLYFKSLGAKVDYYIPDRRKEGYGLNLDAVDALRAKGTEFIITVDNGITSRLEVEHAKKLGMGVVVTDHHECPEFLPDCAVINPKRGGYPFAHLAGVGVAAKLVQALGHGAAALKPYLDLIALGTVADLVPLIGENRILVRYGMAKMGKDPNAGISALMRQAGYEGKPVNSHMLAYGLGPRVNAGGRIGSAWRGVELFTSEDASRRAALSAELDGDNTHRKELEDAILRECLDRVNGAMLAGCKTLVLAGEGWNAGVIGIVASRLVERFHRPTVLFALTEDGKAVGSGRSIKGVHLYEAMKTCEDLFLRFGGHEMAAGATLLRENLNAFDQRLDEAVRRQSDPAAFIPTKIYDAVLPVEGVTLGLVEQLDLLEPTGQGNPPVRLLVPNVHLGGLRRMGQDGSTLGLTLEDATGSVKAVGFRMGDQYEHLCGGGRFDVLMSPQKNVFNGRTYLQCVVHGIKDNLNLWELEKRLLSDQDKFIGAFCRQILYNRVIPEELWKKVSAAATEEKADSIVKDALSGDVQGTLILCFTPGGARYWLRKIDRWRMLSRMDIAFGRVCEEGGYNTLVMAPDLDEIDFASYRNILLADGALHEGVVAEVAQRTGSSGKLTVFLTARQRQDELDLTSSFKLDREALASAYRAFRGAPQGADEDLSSYVRRAAEKAGQPGYQAEIALAVFRELDFCTVTAGRVRFLEKPAKMNLAASALFQRASGLAEAFGELWTQMKDRFGEESVS</sequence>
<keyword evidence="10" id="KW-1185">Reference proteome</keyword>
<evidence type="ECO:0000256" key="5">
    <source>
        <dbReference type="ARBA" id="ARBA00022839"/>
    </source>
</evidence>
<dbReference type="InterPro" id="IPR038763">
    <property type="entry name" value="DHH_sf"/>
</dbReference>
<dbReference type="RefSeq" id="WP_249315140.1">
    <property type="nucleotide sequence ID" value="NZ_JACRSR010000001.1"/>
</dbReference>
<dbReference type="PANTHER" id="PTHR30255:SF2">
    <property type="entry name" value="SINGLE-STRANDED-DNA-SPECIFIC EXONUCLEASE RECJ"/>
    <property type="match status" value="1"/>
</dbReference>
<dbReference type="GO" id="GO:0006310">
    <property type="term" value="P:DNA recombination"/>
    <property type="evidence" value="ECO:0007669"/>
    <property type="project" value="InterPro"/>
</dbReference>
<evidence type="ECO:0000313" key="10">
    <source>
        <dbReference type="Proteomes" id="UP000623172"/>
    </source>
</evidence>
<accession>A0A926HKK3</accession>
<evidence type="ECO:0000256" key="3">
    <source>
        <dbReference type="ARBA" id="ARBA00022722"/>
    </source>
</evidence>
<dbReference type="AlphaFoldDB" id="A0A926HKK3"/>
<reference evidence="9" key="1">
    <citation type="submission" date="2020-08" db="EMBL/GenBank/DDBJ databases">
        <title>Genome public.</title>
        <authorList>
            <person name="Liu C."/>
            <person name="Sun Q."/>
        </authorList>
    </citation>
    <scope>NUCLEOTIDE SEQUENCE</scope>
    <source>
        <strain evidence="9">NSJ-53</strain>
    </source>
</reference>
<dbReference type="SUPFAM" id="SSF64182">
    <property type="entry name" value="DHH phosphoesterases"/>
    <property type="match status" value="1"/>
</dbReference>
<comment type="similarity">
    <text evidence="1">Belongs to the RecJ family.</text>
</comment>
<keyword evidence="4" id="KW-0378">Hydrolase</keyword>
<proteinExistence type="inferred from homology"/>
<evidence type="ECO:0000259" key="7">
    <source>
        <dbReference type="Pfam" id="PF02272"/>
    </source>
</evidence>
<dbReference type="Pfam" id="PF01368">
    <property type="entry name" value="DHH"/>
    <property type="match status" value="1"/>
</dbReference>
<feature type="domain" description="DDH" evidence="6">
    <location>
        <begin position="80"/>
        <end position="222"/>
    </location>
</feature>
<name>A0A926HKK3_9FIRM</name>
<dbReference type="GO" id="GO:0008409">
    <property type="term" value="F:5'-3' exonuclease activity"/>
    <property type="evidence" value="ECO:0007669"/>
    <property type="project" value="InterPro"/>
</dbReference>
<evidence type="ECO:0000256" key="1">
    <source>
        <dbReference type="ARBA" id="ARBA00005915"/>
    </source>
</evidence>
<evidence type="ECO:0000313" key="9">
    <source>
        <dbReference type="EMBL" id="MBC8531077.1"/>
    </source>
</evidence>
<evidence type="ECO:0000259" key="6">
    <source>
        <dbReference type="Pfam" id="PF01368"/>
    </source>
</evidence>
<dbReference type="InterPro" id="IPR004610">
    <property type="entry name" value="RecJ"/>
</dbReference>
<evidence type="ECO:0000256" key="2">
    <source>
        <dbReference type="ARBA" id="ARBA00019841"/>
    </source>
</evidence>
<feature type="domain" description="DHHA1" evidence="7">
    <location>
        <begin position="343"/>
        <end position="435"/>
    </location>
</feature>
<dbReference type="Gene3D" id="3.10.310.30">
    <property type="match status" value="1"/>
</dbReference>
<evidence type="ECO:0000256" key="4">
    <source>
        <dbReference type="ARBA" id="ARBA00022801"/>
    </source>
</evidence>